<dbReference type="Proteomes" id="UP001148737">
    <property type="component" value="Unassembled WGS sequence"/>
</dbReference>
<gene>
    <name evidence="1" type="ORF">NLG97_g4682</name>
</gene>
<comment type="caution">
    <text evidence="1">The sequence shown here is derived from an EMBL/GenBank/DDBJ whole genome shotgun (WGS) entry which is preliminary data.</text>
</comment>
<evidence type="ECO:0000313" key="1">
    <source>
        <dbReference type="EMBL" id="KAJ3493511.1"/>
    </source>
</evidence>
<keyword evidence="2" id="KW-1185">Reference proteome</keyword>
<dbReference type="EMBL" id="JANAKD010000479">
    <property type="protein sequence ID" value="KAJ3493511.1"/>
    <property type="molecule type" value="Genomic_DNA"/>
</dbReference>
<sequence length="2088" mass="229187">MEQVLLGNDTVGFTPLPGLLPIPLASSLTSNSSGGLGSSSSSSHRQPFCVSPEGWGPLSSNASYLTPCFVDGAIGILSICATVCGLGAVTYLLRCGIAGKALVGKWHFASKLVTVAAVFGLTVTQTISAALREPEHFLQDVSFWSLVAVSTSLFVILWAHWLENFRSSCENAVVLTYWLFFVLVYTFKAATLALDPAFGPRSPEFIFHCIAWALGAAELFLEFVVAELLLKPRFEGESGHSPSECANIFSALMFTWLSPFMTFGYNNIITVKNLLALHPDDTSNTCYHRLEAAWVREEKKGKNPSIWITLARSYGAELAICGITEFFNNMLWIFQPLALQHLIQWVASRTTEVPKPYSWGVFWACAMFLASFLKTVCFQKKMCQTVTVATHVETALKVKLYHKSIKLSGQARSTKPTGDIINVMSVDVAKVSVLLYRLLGWAMLAGVALMIVLIPVHGLVVVFYKRFQVGYMEAKDKRTRLMSGIIDNMKAIKLYAWDSVYEEKLRCVRHDEELKAMQIQSIVAGSFNILFSMPSYLVAALSFGIYVIIQSKPLTTDIVFTSLAAFNMLKSPLSRLPNLVSTMTEGSVSLHRCVEIFTAEELQPDAVTIEAKPASPSVGLIIVKDAAFTPGSSETKELISIPDFVCHQNEFCCLIGSVGSGKSSFLSGILGQLHKTKGTVKLSGTVAYVPQTPWIMNGSIKENILFGSAWNSVLYEKTLNACALRPDLKTLPEGDATEVGERGISLSGGQKARISLARAVYFQADIYIIDDCLAAVDEHVGKHLIQQVLGPHGILRNRARILATNSTRVLRSADAIYYLRVGQIAEQGTYQKLMSTETETFKLVNTHLKQQESEGATSGTETSLITVEAEQSSPPNTIGLAEVQATQATTPTAIPEFVTYEVLDDATETTPLLADNRQKKIVSDTNVEDGSGQLAKAKSETSEKGKVTMNVYKAYTSACGHFQLAAWLCFMLLSDAGSLSSGLWIRYWTDKNAKHGGNYQPGQFIAIYTALGFLSALSGAATSIVVNAFCRISASKKLHDDMAAAMFRAPVSFFETTPAGQILNRFGSDMSIIDGEMIGTFTQAVSCLTSIMVTLAVVCWSSPVLLILVGPLAYICVVLQQYYVRASRELSRMDSSTKSPIYSHFQESLGGVDTILAYRKQDIFEKETKTRIDNNLQAHFLSIYSNRWITLRVEFLGSVMVGGVAAFAVAATAAGYPVDPGAVGLALSYALNITTALTYTVKTSSQVENSLVAIERVLEYTAIPAEAPRESSPSTAPLPSWPTTGAIEFKHYSTRYRPGLPFVLEDLNLSIPAGSRVGIVGRTGAGKSSLAMALFRIIEPAEGAITIDNIDTARIGLNDLRPRLSIILQDPAIFAGTVRDNLDPASVRTDEELWAALAQAQLKTHVESMEGGIHATLHERGSNLSQGQRQLISLARVLLSSARVLVLDEATSAVDHRTDSIVQETLRGKSFQDKTILTVAHRINTIVDSDYIVVLEEGRALEFNTPQALVKKGGLFKDLVLSEAARYSSYPGGGPQYSTSPPAPLPFSGSPVNTLRFIAIQACTTAGRYPFTLAGHESFLLCSPATMRRFSTAVTITDPLVKYQSLLSAGVYSPDPAQHRLARHLHKVYLRIKDYSPQNEYQQRLSQAARLAEPRRPEEGSENVLAVPRHAIWRNPLFKHLLPSAETRDSLALTRVLQNHELAIEIDSPKGLFLSGEVGTGKSMLLDLLADGLPHERKKRWHFNTFMLYTLAQLEKHRSANQNSVPRRSNQDHSLLWMAKKLVEESPILFLDEFQLPDRAASKILSHLFIAFFQLGGVLVASSNRVPEDLEKATGVDYANAPRLGIMRKIFGAGRAGSDLYGQGSDFSKLLQVLKARCDFWQMEGVRDWRRQEDTGLKAEEASVPGQTNLPTTPKDDDAPKSTDKPPNYFVKSQEDESWPTYVREKAFGNSVGENWTSETIIVYGRKVVIPQHHDGTVFWDFEQLVGTFGPADYITMASSFHTFMIDNVPAMSILQKNEARRFITFLDALYEARCKLVVRAESPPDHLFFPETKKSASKTDSAADGSEPVDDGDATYSETIAERHIAI</sequence>
<name>A0ACC1QVT6_9HYPO</name>
<accession>A0ACC1QVT6</accession>
<evidence type="ECO:0000313" key="2">
    <source>
        <dbReference type="Proteomes" id="UP001148737"/>
    </source>
</evidence>
<proteinExistence type="predicted"/>
<organism evidence="1 2">
    <name type="scientific">Lecanicillium saksenae</name>
    <dbReference type="NCBI Taxonomy" id="468837"/>
    <lineage>
        <taxon>Eukaryota</taxon>
        <taxon>Fungi</taxon>
        <taxon>Dikarya</taxon>
        <taxon>Ascomycota</taxon>
        <taxon>Pezizomycotina</taxon>
        <taxon>Sordariomycetes</taxon>
        <taxon>Hypocreomycetidae</taxon>
        <taxon>Hypocreales</taxon>
        <taxon>Cordycipitaceae</taxon>
        <taxon>Lecanicillium</taxon>
    </lineage>
</organism>
<protein>
    <submittedName>
        <fullName evidence="1">Uncharacterized protein</fullName>
    </submittedName>
</protein>
<reference evidence="1" key="1">
    <citation type="submission" date="2022-07" db="EMBL/GenBank/DDBJ databases">
        <title>Genome Sequence of Lecanicillium saksenae.</title>
        <authorList>
            <person name="Buettner E."/>
        </authorList>
    </citation>
    <scope>NUCLEOTIDE SEQUENCE</scope>
    <source>
        <strain evidence="1">VT-O1</strain>
    </source>
</reference>